<dbReference type="STRING" id="652103.Rpdx1_2105"/>
<gene>
    <name evidence="1" type="ordered locus">Rpdx1_2105</name>
</gene>
<dbReference type="Proteomes" id="UP000001402">
    <property type="component" value="Chromosome"/>
</dbReference>
<dbReference type="eggNOG" id="ENOG5032XPP">
    <property type="taxonomic scope" value="Bacteria"/>
</dbReference>
<protein>
    <submittedName>
        <fullName evidence="1">Uncharacterized protein</fullName>
    </submittedName>
</protein>
<accession>E6VQ28</accession>
<reference evidence="1" key="1">
    <citation type="submission" date="2010-12" db="EMBL/GenBank/DDBJ databases">
        <title>Complete sequence of Rhodopseudomonas palustris DX-1.</title>
        <authorList>
            <consortium name="US DOE Joint Genome Institute"/>
            <person name="Lucas S."/>
            <person name="Copeland A."/>
            <person name="Lapidus A."/>
            <person name="Cheng J.-F."/>
            <person name="Goodwin L."/>
            <person name="Pitluck S."/>
            <person name="Misra M."/>
            <person name="Chertkov O."/>
            <person name="Detter J.C."/>
            <person name="Han C."/>
            <person name="Tapia R."/>
            <person name="Land M."/>
            <person name="Hauser L."/>
            <person name="Kyrpides N."/>
            <person name="Ivanova N."/>
            <person name="Ovchinnikova G."/>
            <person name="Logan B."/>
            <person name="Oda Y."/>
            <person name="Harwood C."/>
            <person name="Woyke T."/>
        </authorList>
    </citation>
    <scope>NUCLEOTIDE SEQUENCE [LARGE SCALE GENOMIC DNA]</scope>
    <source>
        <strain evidence="1">DX-1</strain>
    </source>
</reference>
<evidence type="ECO:0000313" key="1">
    <source>
        <dbReference type="EMBL" id="ADU43705.1"/>
    </source>
</evidence>
<dbReference type="HOGENOM" id="CLU_075253_0_0_5"/>
<sequence length="355" mass="40560">MSPNVEEQMPQTPESKVIETLLNTLEPAAGIEPLERAMITAFPAWEWNVKDFGNEWLCRASVVDPSGATIADDADAWLDTKNAAETRSLLKLINELDLRIHRFQGRHIYAIGVNAKCPTDFVQVRISVQSEATCSLRGVDRWELRRLPDEPLWHSGNHAAAVYRCDAADVVRSLEWLERCKAATKMIRAAELERFKRRIVKQQCELGAGRVLPFLDRFPELVSWNERMSNEERWFRDWEGSSAGKYPMGHYWYLQAFDYVADGGRNVGFIPQFVVDPKRSVATIPQDTDELMNCLHQLDAVVNLPFAWFFYMVHGNRVSSDIGHAVAKGVRLGQINLALKDQAVVIDWDEEPYHF</sequence>
<dbReference type="EMBL" id="CP002418">
    <property type="protein sequence ID" value="ADU43705.1"/>
    <property type="molecule type" value="Genomic_DNA"/>
</dbReference>
<name>E6VQ28_RHOPX</name>
<dbReference type="AlphaFoldDB" id="E6VQ28"/>
<dbReference type="KEGG" id="rpx:Rpdx1_2105"/>
<proteinExistence type="predicted"/>
<evidence type="ECO:0000313" key="2">
    <source>
        <dbReference type="Proteomes" id="UP000001402"/>
    </source>
</evidence>
<organism evidence="1 2">
    <name type="scientific">Rhodopseudomonas palustris (strain DX-1)</name>
    <dbReference type="NCBI Taxonomy" id="652103"/>
    <lineage>
        <taxon>Bacteria</taxon>
        <taxon>Pseudomonadati</taxon>
        <taxon>Pseudomonadota</taxon>
        <taxon>Alphaproteobacteria</taxon>
        <taxon>Hyphomicrobiales</taxon>
        <taxon>Nitrobacteraceae</taxon>
        <taxon>Rhodopseudomonas</taxon>
    </lineage>
</organism>